<gene>
    <name evidence="6" type="primary">flgE1</name>
    <name evidence="6" type="ordered locus">bpr_I1367</name>
</gene>
<dbReference type="RefSeq" id="WP_013280759.1">
    <property type="nucleotide sequence ID" value="NC_014387.1"/>
</dbReference>
<feature type="domain" description="Flagellar basal body rod protein N-terminal" evidence="3">
    <location>
        <begin position="5"/>
        <end position="35"/>
    </location>
</feature>
<dbReference type="GO" id="GO:0009425">
    <property type="term" value="C:bacterial-type flagellum basal body"/>
    <property type="evidence" value="ECO:0007669"/>
    <property type="project" value="UniProtKB-SubCell"/>
</dbReference>
<keyword evidence="6" id="KW-0282">Flagellum</keyword>
<dbReference type="InterPro" id="IPR001444">
    <property type="entry name" value="Flag_bb_rod_N"/>
</dbReference>
<evidence type="ECO:0000313" key="6">
    <source>
        <dbReference type="EMBL" id="ADL34105.1"/>
    </source>
</evidence>
<protein>
    <submittedName>
        <fullName evidence="6">Flagellar hook protein FlgE1</fullName>
    </submittedName>
</protein>
<dbReference type="InterPro" id="IPR020013">
    <property type="entry name" value="Flagellar_FlgE/F/G"/>
</dbReference>
<organism evidence="6 7">
    <name type="scientific">Butyrivibrio proteoclasticus (strain ATCC 51982 / DSM 14932 / B316)</name>
    <name type="common">Clostridium proteoclasticum</name>
    <dbReference type="NCBI Taxonomy" id="515622"/>
    <lineage>
        <taxon>Bacteria</taxon>
        <taxon>Bacillati</taxon>
        <taxon>Bacillota</taxon>
        <taxon>Clostridia</taxon>
        <taxon>Lachnospirales</taxon>
        <taxon>Lachnospiraceae</taxon>
        <taxon>Butyrivibrio</taxon>
    </lineage>
</organism>
<dbReference type="InterPro" id="IPR010930">
    <property type="entry name" value="Flg_bb/hook_C_dom"/>
</dbReference>
<evidence type="ECO:0000256" key="2">
    <source>
        <dbReference type="RuleBase" id="RU362116"/>
    </source>
</evidence>
<dbReference type="PANTHER" id="PTHR30435">
    <property type="entry name" value="FLAGELLAR PROTEIN"/>
    <property type="match status" value="1"/>
</dbReference>
<dbReference type="AlphaFoldDB" id="E0RUR4"/>
<sequence>MMRSLYSGVAGLKTHQTKMDVIGNNIANVNTTSFKSQSITFSDLMYQTTQTASGATETKGGVNARQIGLGAKSGAINTAITSQGATQTTNNPFDIMITGESFFIVNNGNENLYTRDGSFYVDGAGNLAMQSNGYLVQGWKAVEDRDTGEITISKGELTGLQIMSPENSTYSPASTTSSLFSGNIDDFDSNLTSDDGKTITLEFYDNKGYLYTGKFTLKDTETEHLFALTLTDIIDSNGKSINDNPEGIDRLSLITLGDQTNTKARSQTTKVQQGYTPVQSVDSTKITINKDGGDIKYDNVAKHGNLVDLMSSATTNAKTANLLQDAYDLSDDKIKELYGETLFKEAEYDIATNGDITVTFAKPDLSSLPYDANTFQQVDFGTKNTDEYFTNAASQKAYKVPSSQGGKKDASDLTTDFLKDVFNITTDYTATDASGKALYSYTYGSGKLSIYKNIELNPTTTSGRPIADIYTAGSSADISQYFGTSSSAADTLHTVIENWASTAGNDISKLSYTYSASGELTITQKVTQPADNYTDEAQLTGVVSADATVLDGKLVKGTDGYTTYADVLAIAQDTTPTYSAEEIATAQAVVDKMDDIYATLGTTTTAADVSGLSFKFGTLTGTPAIVVKYPSTEEVEKGFPDAALSSTTYVARAVEYDKAYVSDYTKTTPSYVYQNRSTYGTSYYVLDNALTRDDVTATNINADFLKAVFAGKSADIQDFINNMGTGTFTMSISKEGYVTFLHKETSGTPHSKLEKYTIDTNEDGTIRYSTSAAYEDVPATGNISDLLETAKGEYAGLLKKVYGISDEAADAFGIDGTYSIDNTPGSSNYGAMTLNVGKHSITLEFKPENGVIGAVDGNTDAAMTVDLHFDQTEGYGLEPFGFQASATNADEQDRAGNITIDFSTVTNYNTNGSSTIKAVKGDKKSLNTGRAVGEMNGVSISTDGQIYATYSNGQTKLLGQIASAEFANASGLSKEGDNLYASTLNSGEATVQDITTDGGYMNTGVLEMSNVDLSSQFTEMITTQRGFQANSRIITVSDTLLEELTNLKR</sequence>
<evidence type="ECO:0000313" key="7">
    <source>
        <dbReference type="Proteomes" id="UP000001299"/>
    </source>
</evidence>
<keyword evidence="2" id="KW-0975">Bacterial flagellum</keyword>
<dbReference type="GO" id="GO:0009424">
    <property type="term" value="C:bacterial-type flagellum hook"/>
    <property type="evidence" value="ECO:0007669"/>
    <property type="project" value="TreeGrafter"/>
</dbReference>
<dbReference type="HOGENOM" id="CLU_291133_0_0_9"/>
<dbReference type="SUPFAM" id="SSF117143">
    <property type="entry name" value="Flagellar hook protein flgE"/>
    <property type="match status" value="2"/>
</dbReference>
<dbReference type="eggNOG" id="COG1749">
    <property type="taxonomic scope" value="Bacteria"/>
</dbReference>
<evidence type="ECO:0000259" key="4">
    <source>
        <dbReference type="Pfam" id="PF06429"/>
    </source>
</evidence>
<dbReference type="InterPro" id="IPR019776">
    <property type="entry name" value="Flagellar_basal_body_rod_CS"/>
</dbReference>
<keyword evidence="7" id="KW-1185">Reference proteome</keyword>
<dbReference type="Pfam" id="PF00460">
    <property type="entry name" value="Flg_bb_rod"/>
    <property type="match status" value="1"/>
</dbReference>
<dbReference type="GO" id="GO:0071978">
    <property type="term" value="P:bacterial-type flagellum-dependent swarming motility"/>
    <property type="evidence" value="ECO:0007669"/>
    <property type="project" value="TreeGrafter"/>
</dbReference>
<dbReference type="Pfam" id="PF22692">
    <property type="entry name" value="LlgE_F_G_D1"/>
    <property type="match status" value="1"/>
</dbReference>
<feature type="domain" description="Flagellar hook protein FlgE/F/G-like D1" evidence="5">
    <location>
        <begin position="96"/>
        <end position="154"/>
    </location>
</feature>
<dbReference type="Pfam" id="PF06429">
    <property type="entry name" value="Flg_bbr_C"/>
    <property type="match status" value="1"/>
</dbReference>
<dbReference type="PROSITE" id="PS00588">
    <property type="entry name" value="FLAGELLA_BB_ROD"/>
    <property type="match status" value="1"/>
</dbReference>
<feature type="domain" description="Flagellar basal-body/hook protein C-terminal" evidence="4">
    <location>
        <begin position="1004"/>
        <end position="1047"/>
    </location>
</feature>
<dbReference type="PANTHER" id="PTHR30435:SF19">
    <property type="entry name" value="FLAGELLAR BASAL-BODY ROD PROTEIN FLGG"/>
    <property type="match status" value="1"/>
</dbReference>
<keyword evidence="6" id="KW-0966">Cell projection</keyword>
<dbReference type="InterPro" id="IPR053967">
    <property type="entry name" value="LlgE_F_G-like_D1"/>
</dbReference>
<dbReference type="GO" id="GO:0005829">
    <property type="term" value="C:cytosol"/>
    <property type="evidence" value="ECO:0007669"/>
    <property type="project" value="TreeGrafter"/>
</dbReference>
<evidence type="ECO:0000259" key="5">
    <source>
        <dbReference type="Pfam" id="PF22692"/>
    </source>
</evidence>
<proteinExistence type="inferred from homology"/>
<name>E0RUR4_BUTPB</name>
<dbReference type="KEGG" id="bpb:bpr_I1367"/>
<comment type="similarity">
    <text evidence="1 2">Belongs to the flagella basal body rod proteins family.</text>
</comment>
<dbReference type="Proteomes" id="UP000001299">
    <property type="component" value="Chromosome 1"/>
</dbReference>
<keyword evidence="6" id="KW-0969">Cilium</keyword>
<accession>E0RUR4</accession>
<dbReference type="EMBL" id="CP001810">
    <property type="protein sequence ID" value="ADL34105.1"/>
    <property type="molecule type" value="Genomic_DNA"/>
</dbReference>
<evidence type="ECO:0000259" key="3">
    <source>
        <dbReference type="Pfam" id="PF00460"/>
    </source>
</evidence>
<evidence type="ECO:0000256" key="1">
    <source>
        <dbReference type="ARBA" id="ARBA00009677"/>
    </source>
</evidence>
<comment type="subcellular location">
    <subcellularLocation>
        <location evidence="2">Bacterial flagellum basal body</location>
    </subcellularLocation>
</comment>
<reference evidence="6 7" key="1">
    <citation type="journal article" date="2010" name="PLoS ONE">
        <title>The glycobiome of the rumen bacterium Butyrivibrio proteoclasticus B316(T) highlights adaptation to a polysaccharide-rich environment.</title>
        <authorList>
            <person name="Kelly W.J."/>
            <person name="Leahy S.C."/>
            <person name="Altermann E."/>
            <person name="Yeoman C.J."/>
            <person name="Dunne J.C."/>
            <person name="Kong Z."/>
            <person name="Pacheco D.M."/>
            <person name="Li D."/>
            <person name="Noel S.J."/>
            <person name="Moon C.D."/>
            <person name="Cookson A.L."/>
            <person name="Attwood G.T."/>
        </authorList>
    </citation>
    <scope>NUCLEOTIDE SEQUENCE [LARGE SCALE GENOMIC DNA]</scope>
    <source>
        <strain evidence="7">ATCC 51982 / DSM 14932 / B316</strain>
    </source>
</reference>
<dbReference type="STRING" id="515622.bpr_I1367"/>
<dbReference type="NCBIfam" id="TIGR03506">
    <property type="entry name" value="FlgEFG_subfam"/>
    <property type="match status" value="2"/>
</dbReference>
<dbReference type="InterPro" id="IPR037925">
    <property type="entry name" value="FlgE/F/G-like"/>
</dbReference>